<accession>A0A4Z2GMQ8</accession>
<keyword evidence="1" id="KW-0472">Membrane</keyword>
<sequence>MIRTNAGRPHKTLQETRRMDLLHAASSMIGGGGVGGVMLGLSHFPPNGEINAEHGVFCPQSAALARRHSYAHLHPLDGVASAASEGLGRGAASAAWELKPRRLLHDPLDVTT</sequence>
<name>A0A4Z2GMQ8_9TELE</name>
<evidence type="ECO:0000313" key="3">
    <source>
        <dbReference type="Proteomes" id="UP000314294"/>
    </source>
</evidence>
<evidence type="ECO:0000313" key="2">
    <source>
        <dbReference type="EMBL" id="TNN54495.1"/>
    </source>
</evidence>
<organism evidence="2 3">
    <name type="scientific">Liparis tanakae</name>
    <name type="common">Tanaka's snailfish</name>
    <dbReference type="NCBI Taxonomy" id="230148"/>
    <lineage>
        <taxon>Eukaryota</taxon>
        <taxon>Metazoa</taxon>
        <taxon>Chordata</taxon>
        <taxon>Craniata</taxon>
        <taxon>Vertebrata</taxon>
        <taxon>Euteleostomi</taxon>
        <taxon>Actinopterygii</taxon>
        <taxon>Neopterygii</taxon>
        <taxon>Teleostei</taxon>
        <taxon>Neoteleostei</taxon>
        <taxon>Acanthomorphata</taxon>
        <taxon>Eupercaria</taxon>
        <taxon>Perciformes</taxon>
        <taxon>Cottioidei</taxon>
        <taxon>Cottales</taxon>
        <taxon>Liparidae</taxon>
        <taxon>Liparis</taxon>
    </lineage>
</organism>
<dbReference type="EMBL" id="SRLO01000482">
    <property type="protein sequence ID" value="TNN54495.1"/>
    <property type="molecule type" value="Genomic_DNA"/>
</dbReference>
<proteinExistence type="predicted"/>
<gene>
    <name evidence="2" type="ORF">EYF80_035270</name>
</gene>
<dbReference type="AlphaFoldDB" id="A0A4Z2GMQ8"/>
<keyword evidence="1" id="KW-0812">Transmembrane</keyword>
<protein>
    <submittedName>
        <fullName evidence="2">Uncharacterized protein</fullName>
    </submittedName>
</protein>
<keyword evidence="1" id="KW-1133">Transmembrane helix</keyword>
<dbReference type="Proteomes" id="UP000314294">
    <property type="component" value="Unassembled WGS sequence"/>
</dbReference>
<comment type="caution">
    <text evidence="2">The sequence shown here is derived from an EMBL/GenBank/DDBJ whole genome shotgun (WGS) entry which is preliminary data.</text>
</comment>
<feature type="transmembrane region" description="Helical" evidence="1">
    <location>
        <begin position="21"/>
        <end position="41"/>
    </location>
</feature>
<reference evidence="2 3" key="1">
    <citation type="submission" date="2019-03" db="EMBL/GenBank/DDBJ databases">
        <title>First draft genome of Liparis tanakae, snailfish: a comprehensive survey of snailfish specific genes.</title>
        <authorList>
            <person name="Kim W."/>
            <person name="Song I."/>
            <person name="Jeong J.-H."/>
            <person name="Kim D."/>
            <person name="Kim S."/>
            <person name="Ryu S."/>
            <person name="Song J.Y."/>
            <person name="Lee S.K."/>
        </authorList>
    </citation>
    <scope>NUCLEOTIDE SEQUENCE [LARGE SCALE GENOMIC DNA]</scope>
    <source>
        <tissue evidence="2">Muscle</tissue>
    </source>
</reference>
<evidence type="ECO:0000256" key="1">
    <source>
        <dbReference type="SAM" id="Phobius"/>
    </source>
</evidence>
<keyword evidence="3" id="KW-1185">Reference proteome</keyword>